<protein>
    <submittedName>
        <fullName evidence="1">FAD-dependent monooxygenase</fullName>
    </submittedName>
</protein>
<dbReference type="Gene3D" id="3.50.50.60">
    <property type="entry name" value="FAD/NAD(P)-binding domain"/>
    <property type="match status" value="1"/>
</dbReference>
<accession>A0A3D3G4U0</accession>
<gene>
    <name evidence="1" type="ORF">DIC32_14440</name>
</gene>
<dbReference type="Proteomes" id="UP000262257">
    <property type="component" value="Unassembled WGS sequence"/>
</dbReference>
<dbReference type="EMBL" id="DPXL01000183">
    <property type="protein sequence ID" value="HCM32468.1"/>
    <property type="molecule type" value="Genomic_DNA"/>
</dbReference>
<keyword evidence="1" id="KW-0560">Oxidoreductase</keyword>
<dbReference type="InterPro" id="IPR036188">
    <property type="entry name" value="FAD/NAD-bd_sf"/>
</dbReference>
<feature type="non-terminal residue" evidence="1">
    <location>
        <position position="1"/>
    </location>
</feature>
<sequence>RGVWAHEQTLLRYEHRRKGQNAAMMHGMSVLGWLETRELFPVIWARNLGKKQVNQQPLLKDLFMSQASGLIHLKDTRYCKTGE</sequence>
<organism evidence="1 2">
    <name type="scientific">Acinetobacter radioresistens</name>
    <dbReference type="NCBI Taxonomy" id="40216"/>
    <lineage>
        <taxon>Bacteria</taxon>
        <taxon>Pseudomonadati</taxon>
        <taxon>Pseudomonadota</taxon>
        <taxon>Gammaproteobacteria</taxon>
        <taxon>Moraxellales</taxon>
        <taxon>Moraxellaceae</taxon>
        <taxon>Acinetobacter</taxon>
    </lineage>
</organism>
<dbReference type="AlphaFoldDB" id="A0A3D3G4U0"/>
<dbReference type="GO" id="GO:0004497">
    <property type="term" value="F:monooxygenase activity"/>
    <property type="evidence" value="ECO:0007669"/>
    <property type="project" value="UniProtKB-KW"/>
</dbReference>
<evidence type="ECO:0000313" key="2">
    <source>
        <dbReference type="Proteomes" id="UP000262257"/>
    </source>
</evidence>
<keyword evidence="1" id="KW-0503">Monooxygenase</keyword>
<proteinExistence type="predicted"/>
<comment type="caution">
    <text evidence="1">The sequence shown here is derived from an EMBL/GenBank/DDBJ whole genome shotgun (WGS) entry which is preliminary data.</text>
</comment>
<name>A0A3D3G4U0_ACIRA</name>
<evidence type="ECO:0000313" key="1">
    <source>
        <dbReference type="EMBL" id="HCM32468.1"/>
    </source>
</evidence>
<reference evidence="1 2" key="1">
    <citation type="journal article" date="2018" name="Nat. Biotechnol.">
        <title>A standardized bacterial taxonomy based on genome phylogeny substantially revises the tree of life.</title>
        <authorList>
            <person name="Parks D.H."/>
            <person name="Chuvochina M."/>
            <person name="Waite D.W."/>
            <person name="Rinke C."/>
            <person name="Skarshewski A."/>
            <person name="Chaumeil P.A."/>
            <person name="Hugenholtz P."/>
        </authorList>
    </citation>
    <scope>NUCLEOTIDE SEQUENCE [LARGE SCALE GENOMIC DNA]</scope>
    <source>
        <strain evidence="1">UBA10045</strain>
    </source>
</reference>